<evidence type="ECO:0000256" key="5">
    <source>
        <dbReference type="SAM" id="Coils"/>
    </source>
</evidence>
<dbReference type="GO" id="GO:0003723">
    <property type="term" value="F:RNA binding"/>
    <property type="evidence" value="ECO:0007669"/>
    <property type="project" value="UniProtKB-KW"/>
</dbReference>
<keyword evidence="7" id="KW-1185">Reference proteome</keyword>
<evidence type="ECO:0000313" key="7">
    <source>
        <dbReference type="Proteomes" id="UP000018201"/>
    </source>
</evidence>
<feature type="coiled-coil region" evidence="5">
    <location>
        <begin position="31"/>
        <end position="81"/>
    </location>
</feature>
<evidence type="ECO:0000313" key="6">
    <source>
        <dbReference type="EMBL" id="CDI74364.1"/>
    </source>
</evidence>
<gene>
    <name evidence="6" type="ORF">EPH_0032990</name>
</gene>
<dbReference type="EMBL" id="HG690287">
    <property type="protein sequence ID" value="CDI74364.1"/>
    <property type="molecule type" value="Genomic_DNA"/>
</dbReference>
<dbReference type="PANTHER" id="PTHR14068">
    <property type="entry name" value="EUKARYOTIC TRANSLATION INITIATION FACTOR 3 EIF3 -RELATED"/>
    <property type="match status" value="1"/>
</dbReference>
<keyword evidence="1" id="KW-0963">Cytoplasm</keyword>
<keyword evidence="4" id="KW-0648">Protein biosynthesis</keyword>
<keyword evidence="3" id="KW-0694">RNA-binding</keyword>
<proteinExistence type="predicted"/>
<dbReference type="AlphaFoldDB" id="U6G6W3"/>
<evidence type="ECO:0000256" key="2">
    <source>
        <dbReference type="ARBA" id="ARBA00022540"/>
    </source>
</evidence>
<dbReference type="VEuPathDB" id="ToxoDB:EPH_0032990"/>
<dbReference type="OrthoDB" id="10250414at2759"/>
<dbReference type="PANTHER" id="PTHR14068:SF0">
    <property type="entry name" value="EUKARYOTIC TRANSLATION INITIATION FACTOR 3 SUBUNIT B"/>
    <property type="match status" value="1"/>
</dbReference>
<organism evidence="6 7">
    <name type="scientific">Eimeria praecox</name>
    <dbReference type="NCBI Taxonomy" id="51316"/>
    <lineage>
        <taxon>Eukaryota</taxon>
        <taxon>Sar</taxon>
        <taxon>Alveolata</taxon>
        <taxon>Apicomplexa</taxon>
        <taxon>Conoidasida</taxon>
        <taxon>Coccidia</taxon>
        <taxon>Eucoccidiorida</taxon>
        <taxon>Eimeriorina</taxon>
        <taxon>Eimeriidae</taxon>
        <taxon>Eimeria</taxon>
    </lineage>
</organism>
<accession>U6G6W3</accession>
<keyword evidence="5" id="KW-0175">Coiled coil</keyword>
<protein>
    <submittedName>
        <fullName evidence="6">Eukaryotic translation initiation factor 3 subunit B, related</fullName>
    </submittedName>
</protein>
<sequence length="123" mass="15553">MGKLLEKVKKEYFYQFLWRPHPPTLLSEKQLDDIKKRMKEHSKRYEAEDERLRSEKRRAFLKQREEECERFQQILDELEAWKVKHPKYEEWCRAQEEFDTWFEWELKEEIIEEEIDVKQEIIC</sequence>
<dbReference type="GO" id="GO:0003743">
    <property type="term" value="F:translation initiation factor activity"/>
    <property type="evidence" value="ECO:0007669"/>
    <property type="project" value="UniProtKB-KW"/>
</dbReference>
<reference evidence="6" key="1">
    <citation type="submission" date="2013-10" db="EMBL/GenBank/DDBJ databases">
        <title>Genomic analysis of the causative agents of coccidiosis in chickens.</title>
        <authorList>
            <person name="Reid A.J."/>
            <person name="Blake D."/>
            <person name="Billington K."/>
            <person name="Browne H."/>
            <person name="Dunn M."/>
            <person name="Hung S."/>
            <person name="Kawahara F."/>
            <person name="Miranda-Saavedra D."/>
            <person name="Mourier T."/>
            <person name="Nagra H."/>
            <person name="Otto T.D."/>
            <person name="Rawlings N."/>
            <person name="Sanchez A."/>
            <person name="Sanders M."/>
            <person name="Subramaniam C."/>
            <person name="Tay Y."/>
            <person name="Dear P."/>
            <person name="Doerig C."/>
            <person name="Gruber A."/>
            <person name="Parkinson J."/>
            <person name="Shirley M."/>
            <person name="Wan K.L."/>
            <person name="Berriman M."/>
            <person name="Tomley F."/>
            <person name="Pain A."/>
        </authorList>
    </citation>
    <scope>NUCLEOTIDE SEQUENCE [LARGE SCALE GENOMIC DNA]</scope>
    <source>
        <strain evidence="6">Houghton</strain>
    </source>
</reference>
<dbReference type="GO" id="GO:0005852">
    <property type="term" value="C:eukaryotic translation initiation factor 3 complex"/>
    <property type="evidence" value="ECO:0007669"/>
    <property type="project" value="InterPro"/>
</dbReference>
<evidence type="ECO:0000256" key="3">
    <source>
        <dbReference type="ARBA" id="ARBA00022884"/>
    </source>
</evidence>
<evidence type="ECO:0000256" key="1">
    <source>
        <dbReference type="ARBA" id="ARBA00022490"/>
    </source>
</evidence>
<reference evidence="6" key="2">
    <citation type="submission" date="2013-10" db="EMBL/GenBank/DDBJ databases">
        <authorList>
            <person name="Aslett M."/>
        </authorList>
    </citation>
    <scope>NUCLEOTIDE SEQUENCE [LARGE SCALE GENOMIC DNA]</scope>
    <source>
        <strain evidence="6">Houghton</strain>
    </source>
</reference>
<dbReference type="Proteomes" id="UP000018201">
    <property type="component" value="Unassembled WGS sequence"/>
</dbReference>
<name>U6G6W3_9EIME</name>
<dbReference type="GO" id="GO:0031369">
    <property type="term" value="F:translation initiation factor binding"/>
    <property type="evidence" value="ECO:0007669"/>
    <property type="project" value="InterPro"/>
</dbReference>
<evidence type="ECO:0000256" key="4">
    <source>
        <dbReference type="ARBA" id="ARBA00022917"/>
    </source>
</evidence>
<dbReference type="InterPro" id="IPR011400">
    <property type="entry name" value="EIF3B"/>
</dbReference>
<keyword evidence="2 6" id="KW-0396">Initiation factor</keyword>